<dbReference type="EMBL" id="JRWP01000004">
    <property type="protein sequence ID" value="KGY10361.1"/>
    <property type="molecule type" value="Genomic_DNA"/>
</dbReference>
<dbReference type="Proteomes" id="UP000030451">
    <property type="component" value="Unassembled WGS sequence"/>
</dbReference>
<dbReference type="OrthoDB" id="6687915at2"/>
<name>A0A0A5I3E7_PHOS4</name>
<accession>A0A0A5I3E7</accession>
<dbReference type="Pfam" id="PF16473">
    <property type="entry name" value="Rv2179c-like"/>
    <property type="match status" value="1"/>
</dbReference>
<organism evidence="2 3">
    <name type="scientific">Photobacterium sp. (strain ATCC 43367)</name>
    <dbReference type="NCBI Taxonomy" id="379097"/>
    <lineage>
        <taxon>Bacteria</taxon>
        <taxon>Pseudomonadati</taxon>
        <taxon>Pseudomonadota</taxon>
        <taxon>Gammaproteobacteria</taxon>
        <taxon>Vibrionales</taxon>
        <taxon>Vibrionaceae</taxon>
        <taxon>Vibrio</taxon>
        <taxon>Vibrio oreintalis group</taxon>
    </lineage>
</organism>
<evidence type="ECO:0000313" key="2">
    <source>
        <dbReference type="EMBL" id="KGY10361.1"/>
    </source>
</evidence>
<dbReference type="SUPFAM" id="SSF53098">
    <property type="entry name" value="Ribonuclease H-like"/>
    <property type="match status" value="1"/>
</dbReference>
<gene>
    <name evidence="2" type="ORF">NM06_05490</name>
</gene>
<protein>
    <recommendedName>
        <fullName evidence="1">3'-5' exoribonuclease Rv2179c-like domain-containing protein</fullName>
    </recommendedName>
</protein>
<evidence type="ECO:0000313" key="3">
    <source>
        <dbReference type="Proteomes" id="UP000030451"/>
    </source>
</evidence>
<proteinExistence type="predicted"/>
<sequence length="185" mass="21291">MRVFFDTEFTQLTQNAQLLSIAFVDQDGRSFYAEFARQHGQPHEPWVKENVVAHMRWLSLSPAPEPFWQQEQDRWFGYDSDERVAAKLAEWLSAYEHVELWADCPAYDWVLVCELFGGSLSLPQPLTYVVNDFATLLTWQGVDPLTPREALLTPDTLPSGILHNALYDAQLLKLCFDTLLSKRAL</sequence>
<reference evidence="2 3" key="1">
    <citation type="submission" date="2014-10" db="EMBL/GenBank/DDBJ databases">
        <title>Genome sequencing of Vibrio sinaloensis T08.</title>
        <authorList>
            <person name="Chan K.-G."/>
            <person name="Mohamad N.I."/>
        </authorList>
    </citation>
    <scope>NUCLEOTIDE SEQUENCE [LARGE SCALE GENOMIC DNA]</scope>
    <source>
        <strain evidence="2 3">T08</strain>
    </source>
</reference>
<dbReference type="AlphaFoldDB" id="A0A0A5I3E7"/>
<feature type="domain" description="3'-5' exoribonuclease Rv2179c-like" evidence="1">
    <location>
        <begin position="2"/>
        <end position="175"/>
    </location>
</feature>
<dbReference type="GO" id="GO:0003676">
    <property type="term" value="F:nucleic acid binding"/>
    <property type="evidence" value="ECO:0007669"/>
    <property type="project" value="InterPro"/>
</dbReference>
<comment type="caution">
    <text evidence="2">The sequence shown here is derived from an EMBL/GenBank/DDBJ whole genome shotgun (WGS) entry which is preliminary data.</text>
</comment>
<evidence type="ECO:0000259" key="1">
    <source>
        <dbReference type="Pfam" id="PF16473"/>
    </source>
</evidence>
<dbReference type="InterPro" id="IPR012337">
    <property type="entry name" value="RNaseH-like_sf"/>
</dbReference>
<dbReference type="InterPro" id="IPR033390">
    <property type="entry name" value="Rv2179c-like"/>
</dbReference>
<dbReference type="InterPro" id="IPR036397">
    <property type="entry name" value="RNaseH_sf"/>
</dbReference>
<dbReference type="RefSeq" id="WP_038188763.1">
    <property type="nucleotide sequence ID" value="NZ_JRWP01000004.1"/>
</dbReference>
<dbReference type="Gene3D" id="3.30.420.10">
    <property type="entry name" value="Ribonuclease H-like superfamily/Ribonuclease H"/>
    <property type="match status" value="1"/>
</dbReference>